<dbReference type="EMBL" id="JXYQ01000030">
    <property type="protein sequence ID" value="KJA10662.1"/>
    <property type="molecule type" value="Genomic_DNA"/>
</dbReference>
<evidence type="ECO:0000256" key="2">
    <source>
        <dbReference type="ARBA" id="ARBA00023125"/>
    </source>
</evidence>
<keyword evidence="6" id="KW-1185">Reference proteome</keyword>
<evidence type="ECO:0000313" key="5">
    <source>
        <dbReference type="EMBL" id="KJA10662.1"/>
    </source>
</evidence>
<evidence type="ECO:0000313" key="6">
    <source>
        <dbReference type="Proteomes" id="UP000032566"/>
    </source>
</evidence>
<dbReference type="SUPFAM" id="SSF46785">
    <property type="entry name" value="Winged helix' DNA-binding domain"/>
    <property type="match status" value="1"/>
</dbReference>
<dbReference type="InterPro" id="IPR011008">
    <property type="entry name" value="Dimeric_a/b-barrel"/>
</dbReference>
<dbReference type="PANTHER" id="PTHR30154:SF53">
    <property type="entry name" value="HTH-TYPE TRANSCRIPTIONAL REGULATOR LRPC"/>
    <property type="match status" value="1"/>
</dbReference>
<sequence length="139" mass="15646">MDELDHSLISLLRTNARMNIADLAHKLGVSRGTVTNRLRKMEDTQVIVGYTVRLKPEAEPERIRAWMGVLVEGNQTRQVIASLLGEPGVSALHDTNGRWDLLAELEARSMSELSQVLERIRLISGIRSTETSIHLTTYR</sequence>
<dbReference type="Pfam" id="PF13404">
    <property type="entry name" value="HTH_AsnC-type"/>
    <property type="match status" value="1"/>
</dbReference>
<dbReference type="AlphaFoldDB" id="A0A0D7K9L5"/>
<evidence type="ECO:0000256" key="1">
    <source>
        <dbReference type="ARBA" id="ARBA00023015"/>
    </source>
</evidence>
<evidence type="ECO:0000256" key="3">
    <source>
        <dbReference type="ARBA" id="ARBA00023163"/>
    </source>
</evidence>
<dbReference type="InterPro" id="IPR019887">
    <property type="entry name" value="Tscrpt_reg_AsnC/Lrp_C"/>
</dbReference>
<dbReference type="GO" id="GO:0043565">
    <property type="term" value="F:sequence-specific DNA binding"/>
    <property type="evidence" value="ECO:0007669"/>
    <property type="project" value="InterPro"/>
</dbReference>
<accession>A0A0D7K9L5</accession>
<name>A0A0D7K9L5_9BURK</name>
<dbReference type="GO" id="GO:0043200">
    <property type="term" value="P:response to amino acid"/>
    <property type="evidence" value="ECO:0007669"/>
    <property type="project" value="TreeGrafter"/>
</dbReference>
<reference evidence="5 6" key="1">
    <citation type="submission" date="2014-12" db="EMBL/GenBank/DDBJ databases">
        <title>Isolation of bacteria from lake water.</title>
        <authorList>
            <person name="Sheng K.-Y."/>
            <person name="Chin P.-S."/>
            <person name="Chan K.-G."/>
            <person name="Tan G.S."/>
        </authorList>
    </citation>
    <scope>NUCLEOTIDE SEQUENCE [LARGE SCALE GENOMIC DNA]</scope>
    <source>
        <strain evidence="5 6">KY4</strain>
    </source>
</reference>
<keyword evidence="2" id="KW-0238">DNA-binding</keyword>
<dbReference type="Gene3D" id="3.30.70.920">
    <property type="match status" value="1"/>
</dbReference>
<dbReference type="Pfam" id="PF01037">
    <property type="entry name" value="AsnC_trans_reg"/>
    <property type="match status" value="1"/>
</dbReference>
<dbReference type="PRINTS" id="PR00033">
    <property type="entry name" value="HTHASNC"/>
</dbReference>
<dbReference type="Gene3D" id="1.10.10.10">
    <property type="entry name" value="Winged helix-like DNA-binding domain superfamily/Winged helix DNA-binding domain"/>
    <property type="match status" value="1"/>
</dbReference>
<dbReference type="SMART" id="SM00344">
    <property type="entry name" value="HTH_ASNC"/>
    <property type="match status" value="1"/>
</dbReference>
<feature type="domain" description="HTH asnC-type" evidence="4">
    <location>
        <begin position="1"/>
        <end position="70"/>
    </location>
</feature>
<dbReference type="RefSeq" id="WP_044398042.1">
    <property type="nucleotide sequence ID" value="NZ_JXYQ01000030.1"/>
</dbReference>
<dbReference type="PATRIC" id="fig|80878.5.peg.1721"/>
<proteinExistence type="predicted"/>
<dbReference type="InterPro" id="IPR036388">
    <property type="entry name" value="WH-like_DNA-bd_sf"/>
</dbReference>
<dbReference type="GO" id="GO:0005829">
    <property type="term" value="C:cytosol"/>
    <property type="evidence" value="ECO:0007669"/>
    <property type="project" value="TreeGrafter"/>
</dbReference>
<dbReference type="PANTHER" id="PTHR30154">
    <property type="entry name" value="LEUCINE-RESPONSIVE REGULATORY PROTEIN"/>
    <property type="match status" value="1"/>
</dbReference>
<evidence type="ECO:0000259" key="4">
    <source>
        <dbReference type="PROSITE" id="PS50956"/>
    </source>
</evidence>
<dbReference type="InterPro" id="IPR036390">
    <property type="entry name" value="WH_DNA-bd_sf"/>
</dbReference>
<dbReference type="Proteomes" id="UP000032566">
    <property type="component" value="Unassembled WGS sequence"/>
</dbReference>
<dbReference type="InterPro" id="IPR000485">
    <property type="entry name" value="AsnC-type_HTH_dom"/>
</dbReference>
<dbReference type="PROSITE" id="PS50956">
    <property type="entry name" value="HTH_ASNC_2"/>
    <property type="match status" value="1"/>
</dbReference>
<dbReference type="SUPFAM" id="SSF54909">
    <property type="entry name" value="Dimeric alpha+beta barrel"/>
    <property type="match status" value="1"/>
</dbReference>
<dbReference type="STRING" id="80878.RP29_10325"/>
<comment type="caution">
    <text evidence="5">The sequence shown here is derived from an EMBL/GenBank/DDBJ whole genome shotgun (WGS) entry which is preliminary data.</text>
</comment>
<organism evidence="5 6">
    <name type="scientific">Acidovorax temperans</name>
    <dbReference type="NCBI Taxonomy" id="80878"/>
    <lineage>
        <taxon>Bacteria</taxon>
        <taxon>Pseudomonadati</taxon>
        <taxon>Pseudomonadota</taxon>
        <taxon>Betaproteobacteria</taxon>
        <taxon>Burkholderiales</taxon>
        <taxon>Comamonadaceae</taxon>
        <taxon>Acidovorax</taxon>
    </lineage>
</organism>
<dbReference type="OrthoDB" id="9809462at2"/>
<dbReference type="InterPro" id="IPR019888">
    <property type="entry name" value="Tscrpt_reg_AsnC-like"/>
</dbReference>
<protein>
    <submittedName>
        <fullName evidence="5">AsnC family transcriptional regulator</fullName>
    </submittedName>
</protein>
<gene>
    <name evidence="5" type="ORF">RP29_10325</name>
</gene>
<keyword evidence="1" id="KW-0805">Transcription regulation</keyword>
<keyword evidence="3" id="KW-0804">Transcription</keyword>